<evidence type="ECO:0000313" key="1">
    <source>
        <dbReference type="EMBL" id="ACT14191.1"/>
    </source>
</evidence>
<accession>C6DC97</accession>
<sequence>MIVTRDEILSAMATVEDFKIIKNHEKTDGAILASWKGSVFYMTFNNELIEKIDNNNDDDVIFKAVSADFTITFAITLGKIENISTIDKYKIVNYANMKSNLGAVYVFREDADMIEIPVRHSVYLRENGSSLLAGGVMRMVLIGVVAVNDLKKVIEKYNENVELFLKECRGVK</sequence>
<dbReference type="KEGG" id="pct:PC1_3168"/>
<proteinExistence type="predicted"/>
<dbReference type="HOGENOM" id="CLU_1553812_0_0_6"/>
<dbReference type="Proteomes" id="UP000002736">
    <property type="component" value="Chromosome"/>
</dbReference>
<protein>
    <submittedName>
        <fullName evidence="1">Uncharacterized protein</fullName>
    </submittedName>
</protein>
<organism evidence="1 2">
    <name type="scientific">Pectobacterium carotovorum subsp. carotovorum (strain PC1)</name>
    <dbReference type="NCBI Taxonomy" id="561230"/>
    <lineage>
        <taxon>Bacteria</taxon>
        <taxon>Pseudomonadati</taxon>
        <taxon>Pseudomonadota</taxon>
        <taxon>Gammaproteobacteria</taxon>
        <taxon>Enterobacterales</taxon>
        <taxon>Pectobacteriaceae</taxon>
        <taxon>Pectobacterium</taxon>
    </lineage>
</organism>
<gene>
    <name evidence="1" type="ordered locus">PC1_3168</name>
</gene>
<name>C6DC97_PECCP</name>
<dbReference type="RefSeq" id="WP_015841330.1">
    <property type="nucleotide sequence ID" value="NC_012917.1"/>
</dbReference>
<dbReference type="AlphaFoldDB" id="C6DC97"/>
<reference evidence="1 2" key="1">
    <citation type="submission" date="2009-07" db="EMBL/GenBank/DDBJ databases">
        <title>Complete sequence of Pectobacterium carotovorum subsp. carotovorum PC1.</title>
        <authorList>
            <consortium name="US DOE Joint Genome Institute"/>
            <person name="Lucas S."/>
            <person name="Copeland A."/>
            <person name="Lapidus A."/>
            <person name="Glavina del Rio T."/>
            <person name="Tice H."/>
            <person name="Bruce D."/>
            <person name="Goodwin L."/>
            <person name="Pitluck S."/>
            <person name="Munk A.C."/>
            <person name="Brettin T."/>
            <person name="Detter J.C."/>
            <person name="Han C."/>
            <person name="Tapia R."/>
            <person name="Larimer F."/>
            <person name="Land M."/>
            <person name="Hauser L."/>
            <person name="Kyrpides N."/>
            <person name="Mikhailova N."/>
            <person name="Balakrishnan V."/>
            <person name="Glasner J."/>
            <person name="Perna N.T."/>
        </authorList>
    </citation>
    <scope>NUCLEOTIDE SEQUENCE [LARGE SCALE GENOMIC DNA]</scope>
    <source>
        <strain evidence="1 2">PC1</strain>
    </source>
</reference>
<evidence type="ECO:0000313" key="2">
    <source>
        <dbReference type="Proteomes" id="UP000002736"/>
    </source>
</evidence>
<dbReference type="EMBL" id="CP001657">
    <property type="protein sequence ID" value="ACT14191.1"/>
    <property type="molecule type" value="Genomic_DNA"/>
</dbReference>